<protein>
    <submittedName>
        <fullName evidence="1">Uncharacterized protein</fullName>
    </submittedName>
</protein>
<keyword evidence="2" id="KW-1185">Reference proteome</keyword>
<evidence type="ECO:0000313" key="2">
    <source>
        <dbReference type="Proteomes" id="UP001239111"/>
    </source>
</evidence>
<gene>
    <name evidence="1" type="ORF">QAD02_021084</name>
</gene>
<sequence length="110" mass="12345">MVLRIAPRDDDRPGKGKSAELDLVQQNRTVGDRNAAISRIVLQVDDSQRMTSSRATPMDSPARTATIDDDWPVKDRNASSDLEQHNRTVKDRRAVGRRVISLVGHSRRIT</sequence>
<comment type="caution">
    <text evidence="1">The sequence shown here is derived from an EMBL/GenBank/DDBJ whole genome shotgun (WGS) entry which is preliminary data.</text>
</comment>
<evidence type="ECO:0000313" key="1">
    <source>
        <dbReference type="EMBL" id="KAJ8685291.1"/>
    </source>
</evidence>
<organism evidence="1 2">
    <name type="scientific">Eretmocerus hayati</name>
    <dbReference type="NCBI Taxonomy" id="131215"/>
    <lineage>
        <taxon>Eukaryota</taxon>
        <taxon>Metazoa</taxon>
        <taxon>Ecdysozoa</taxon>
        <taxon>Arthropoda</taxon>
        <taxon>Hexapoda</taxon>
        <taxon>Insecta</taxon>
        <taxon>Pterygota</taxon>
        <taxon>Neoptera</taxon>
        <taxon>Endopterygota</taxon>
        <taxon>Hymenoptera</taxon>
        <taxon>Apocrita</taxon>
        <taxon>Proctotrupomorpha</taxon>
        <taxon>Chalcidoidea</taxon>
        <taxon>Aphelinidae</taxon>
        <taxon>Aphelininae</taxon>
        <taxon>Eretmocerus</taxon>
    </lineage>
</organism>
<reference evidence="1" key="1">
    <citation type="submission" date="2023-04" db="EMBL/GenBank/DDBJ databases">
        <title>A chromosome-level genome assembly of the parasitoid wasp Eretmocerus hayati.</title>
        <authorList>
            <person name="Zhong Y."/>
            <person name="Liu S."/>
            <person name="Liu Y."/>
        </authorList>
    </citation>
    <scope>NUCLEOTIDE SEQUENCE</scope>
    <source>
        <strain evidence="1">ZJU_SS_LIU_2023</strain>
    </source>
</reference>
<name>A0ACC2PQL5_9HYME</name>
<dbReference type="EMBL" id="CM056741">
    <property type="protein sequence ID" value="KAJ8685291.1"/>
    <property type="molecule type" value="Genomic_DNA"/>
</dbReference>
<accession>A0ACC2PQL5</accession>
<dbReference type="Proteomes" id="UP001239111">
    <property type="component" value="Chromosome 1"/>
</dbReference>
<proteinExistence type="predicted"/>